<accession>A0A942ZW00</accession>
<dbReference type="Proteomes" id="UP000753219">
    <property type="component" value="Unassembled WGS sequence"/>
</dbReference>
<comment type="caution">
    <text evidence="1">The sequence shown here is derived from an EMBL/GenBank/DDBJ whole genome shotgun (WGS) entry which is preliminary data.</text>
</comment>
<gene>
    <name evidence="1" type="ORF">KHZ85_00580</name>
</gene>
<dbReference type="EMBL" id="JAGZMZ010000001">
    <property type="protein sequence ID" value="MBS4883256.1"/>
    <property type="molecule type" value="Genomic_DNA"/>
</dbReference>
<reference evidence="1" key="1">
    <citation type="submission" date="2021-02" db="EMBL/GenBank/DDBJ databases">
        <title>Infant gut strain persistence is associated with maternal origin, phylogeny, and functional potential including surface adhesion and iron acquisition.</title>
        <authorList>
            <person name="Lou Y.C."/>
        </authorList>
    </citation>
    <scope>NUCLEOTIDE SEQUENCE</scope>
    <source>
        <strain evidence="1">L3_108_103G1_dasL3_108_103G1_concoct_2</strain>
    </source>
</reference>
<evidence type="ECO:0000313" key="2">
    <source>
        <dbReference type="Proteomes" id="UP000753219"/>
    </source>
</evidence>
<evidence type="ECO:0000313" key="1">
    <source>
        <dbReference type="EMBL" id="MBS4883256.1"/>
    </source>
</evidence>
<protein>
    <recommendedName>
        <fullName evidence="3">Phage tail protein</fullName>
    </recommendedName>
</protein>
<evidence type="ECO:0008006" key="3">
    <source>
        <dbReference type="Google" id="ProtNLM"/>
    </source>
</evidence>
<dbReference type="AlphaFoldDB" id="A0A942ZW00"/>
<dbReference type="GeneID" id="92793453"/>
<dbReference type="RefSeq" id="WP_004799544.1">
    <property type="nucleotide sequence ID" value="NZ_CABKNA010000004.1"/>
</dbReference>
<proteinExistence type="predicted"/>
<organism evidence="1 2">
    <name type="scientific">Amedibacillus dolichus</name>
    <dbReference type="NCBI Taxonomy" id="31971"/>
    <lineage>
        <taxon>Bacteria</taxon>
        <taxon>Bacillati</taxon>
        <taxon>Bacillota</taxon>
        <taxon>Erysipelotrichia</taxon>
        <taxon>Erysipelotrichales</taxon>
        <taxon>Erysipelotrichaceae</taxon>
        <taxon>Amedibacillus</taxon>
    </lineage>
</organism>
<name>A0A942ZW00_9FIRM</name>
<sequence length="167" mass="18974">MSKLVTREKKVAFMGCTKELTTTFHRMKHFTSMSRSSNPNEYSRKYVDEKGENTDVTGYSPSIAYGFDQYTEDPVHEEIIGITDGEKVGDDAIRTIINVDFTRKGKKDGNFVGIKREYAIIPDSDGDDENTYTYSGNFKSKSDMEEVEVSSKDEWQTCEIVTSVEEP</sequence>